<accession>A0A9P5U613</accession>
<feature type="region of interest" description="Disordered" evidence="1">
    <location>
        <begin position="1"/>
        <end position="85"/>
    </location>
</feature>
<feature type="transmembrane region" description="Helical" evidence="2">
    <location>
        <begin position="282"/>
        <end position="306"/>
    </location>
</feature>
<keyword evidence="2" id="KW-0812">Transmembrane</keyword>
<sequence>MDVAFPPPSGSRSNNLHDSAHAQPENNPSQAGPPQPDTPAPGPSAAKNGRHRTAQVQTNGIGDISPALSKPHKFTGSNRPQQRLQNNRHLFGLLKNDYYHQQDMNDDYEQRFPEDPIFEEASENARVWRMYLIESAIFDENMVGEARDGLDALLVFAGLFSAVVISFVAQTTQNLQLSSSDISAALLVELVAIHRAAAAGVNVTSVPQSMLTPTTKFVPASSLDVWVNVLWVVSLVLALVVALASVLVKQWLHRYIAVQSGTPKDRSHVRQFRYKGFREWQVLNIIGALPVIMHLSLLLFFLGLVLHCNWPWPASSGLPHSLCIASTLSLLSFPLSIPNVPTEHLYLTFSLSLAFIAMQL</sequence>
<evidence type="ECO:0000256" key="2">
    <source>
        <dbReference type="SAM" id="Phobius"/>
    </source>
</evidence>
<feature type="compositionally biased region" description="Pro residues" evidence="1">
    <location>
        <begin position="31"/>
        <end position="42"/>
    </location>
</feature>
<evidence type="ECO:0000313" key="4">
    <source>
        <dbReference type="EMBL" id="KAF9068385.1"/>
    </source>
</evidence>
<keyword evidence="5" id="KW-1185">Reference proteome</keyword>
<name>A0A9P5U613_9AGAR</name>
<organism evidence="4 5">
    <name type="scientific">Rhodocollybia butyracea</name>
    <dbReference type="NCBI Taxonomy" id="206335"/>
    <lineage>
        <taxon>Eukaryota</taxon>
        <taxon>Fungi</taxon>
        <taxon>Dikarya</taxon>
        <taxon>Basidiomycota</taxon>
        <taxon>Agaricomycotina</taxon>
        <taxon>Agaricomycetes</taxon>
        <taxon>Agaricomycetidae</taxon>
        <taxon>Agaricales</taxon>
        <taxon>Marasmiineae</taxon>
        <taxon>Omphalotaceae</taxon>
        <taxon>Rhodocollybia</taxon>
    </lineage>
</organism>
<dbReference type="InterPro" id="IPR045338">
    <property type="entry name" value="DUF6535"/>
</dbReference>
<evidence type="ECO:0000313" key="5">
    <source>
        <dbReference type="Proteomes" id="UP000772434"/>
    </source>
</evidence>
<feature type="compositionally biased region" description="Polar residues" evidence="1">
    <location>
        <begin position="75"/>
        <end position="85"/>
    </location>
</feature>
<gene>
    <name evidence="4" type="ORF">BDP27DRAFT_822769</name>
</gene>
<dbReference type="AlphaFoldDB" id="A0A9P5U613"/>
<keyword evidence="2" id="KW-1133">Transmembrane helix</keyword>
<reference evidence="4" key="1">
    <citation type="submission" date="2020-11" db="EMBL/GenBank/DDBJ databases">
        <authorList>
            <consortium name="DOE Joint Genome Institute"/>
            <person name="Ahrendt S."/>
            <person name="Riley R."/>
            <person name="Andreopoulos W."/>
            <person name="Labutti K."/>
            <person name="Pangilinan J."/>
            <person name="Ruiz-Duenas F.J."/>
            <person name="Barrasa J.M."/>
            <person name="Sanchez-Garcia M."/>
            <person name="Camarero S."/>
            <person name="Miyauchi S."/>
            <person name="Serrano A."/>
            <person name="Linde D."/>
            <person name="Babiker R."/>
            <person name="Drula E."/>
            <person name="Ayuso-Fernandez I."/>
            <person name="Pacheco R."/>
            <person name="Padilla G."/>
            <person name="Ferreira P."/>
            <person name="Barriuso J."/>
            <person name="Kellner H."/>
            <person name="Castanera R."/>
            <person name="Alfaro M."/>
            <person name="Ramirez L."/>
            <person name="Pisabarro A.G."/>
            <person name="Kuo A."/>
            <person name="Tritt A."/>
            <person name="Lipzen A."/>
            <person name="He G."/>
            <person name="Yan M."/>
            <person name="Ng V."/>
            <person name="Cullen D."/>
            <person name="Martin F."/>
            <person name="Rosso M.-N."/>
            <person name="Henrissat B."/>
            <person name="Hibbett D."/>
            <person name="Martinez A.T."/>
            <person name="Grigoriev I.V."/>
        </authorList>
    </citation>
    <scope>NUCLEOTIDE SEQUENCE</scope>
    <source>
        <strain evidence="4">AH 40177</strain>
    </source>
</reference>
<protein>
    <recommendedName>
        <fullName evidence="3">DUF6535 domain-containing protein</fullName>
    </recommendedName>
</protein>
<proteinExistence type="predicted"/>
<comment type="caution">
    <text evidence="4">The sequence shown here is derived from an EMBL/GenBank/DDBJ whole genome shotgun (WGS) entry which is preliminary data.</text>
</comment>
<feature type="transmembrane region" description="Helical" evidence="2">
    <location>
        <begin position="225"/>
        <end position="248"/>
    </location>
</feature>
<feature type="transmembrane region" description="Helical" evidence="2">
    <location>
        <begin position="150"/>
        <end position="169"/>
    </location>
</feature>
<evidence type="ECO:0000256" key="1">
    <source>
        <dbReference type="SAM" id="MobiDB-lite"/>
    </source>
</evidence>
<dbReference type="EMBL" id="JADNRY010000061">
    <property type="protein sequence ID" value="KAF9068385.1"/>
    <property type="molecule type" value="Genomic_DNA"/>
</dbReference>
<feature type="domain" description="DUF6535" evidence="3">
    <location>
        <begin position="128"/>
        <end position="306"/>
    </location>
</feature>
<dbReference type="Proteomes" id="UP000772434">
    <property type="component" value="Unassembled WGS sequence"/>
</dbReference>
<dbReference type="Pfam" id="PF20153">
    <property type="entry name" value="DUF6535"/>
    <property type="match status" value="1"/>
</dbReference>
<evidence type="ECO:0000259" key="3">
    <source>
        <dbReference type="Pfam" id="PF20153"/>
    </source>
</evidence>
<dbReference type="OrthoDB" id="3219854at2759"/>
<keyword evidence="2" id="KW-0472">Membrane</keyword>